<keyword evidence="1" id="KW-0540">Nuclease</keyword>
<dbReference type="EMBL" id="CP113520">
    <property type="protein sequence ID" value="WAJ30737.1"/>
    <property type="molecule type" value="Genomic_DNA"/>
</dbReference>
<protein>
    <submittedName>
        <fullName evidence="1">Single-stranded-DNA-specific exonuclease RecJ</fullName>
    </submittedName>
</protein>
<gene>
    <name evidence="1" type="primary">recJ</name>
    <name evidence="1" type="ORF">OXU80_11230</name>
</gene>
<accession>A0ACD4NV78</accession>
<name>A0ACD4NV78_9HYPH</name>
<evidence type="ECO:0000313" key="2">
    <source>
        <dbReference type="Proteomes" id="UP001163223"/>
    </source>
</evidence>
<dbReference type="Proteomes" id="UP001163223">
    <property type="component" value="Chromosome"/>
</dbReference>
<keyword evidence="1" id="KW-0269">Exonuclease</keyword>
<proteinExistence type="predicted"/>
<keyword evidence="1" id="KW-0378">Hydrolase</keyword>
<organism evidence="1 2">
    <name type="scientific">Antarcticirhabdus aurantiaca</name>
    <dbReference type="NCBI Taxonomy" id="2606717"/>
    <lineage>
        <taxon>Bacteria</taxon>
        <taxon>Pseudomonadati</taxon>
        <taxon>Pseudomonadota</taxon>
        <taxon>Alphaproteobacteria</taxon>
        <taxon>Hyphomicrobiales</taxon>
        <taxon>Aurantimonadaceae</taxon>
        <taxon>Antarcticirhabdus</taxon>
    </lineage>
</organism>
<reference evidence="1" key="1">
    <citation type="submission" date="2022-11" db="EMBL/GenBank/DDBJ databases">
        <title>beta-Carotene-producing bacterium, Jeongeuplla avenae sp. nov., alleviates the salt stress of Arabidopsis seedlings.</title>
        <authorList>
            <person name="Jiang L."/>
            <person name="Lee J."/>
        </authorList>
    </citation>
    <scope>NUCLEOTIDE SEQUENCE</scope>
    <source>
        <strain evidence="1">DY_R2A_6</strain>
    </source>
</reference>
<evidence type="ECO:0000313" key="1">
    <source>
        <dbReference type="EMBL" id="WAJ30737.1"/>
    </source>
</evidence>
<sequence>MSSLDLRAEGEATRIAQALGLPSVVAQLLAARGVDAPGAAGFLKPTIRDLLPNPSRLTDMDAAASRLADAIERRERVAVFGDYDVDGAASSAMLKRYLRHFGLEAAVRIPDRISEGYGPNVPAMIELVEDGATLIVTVDCGTTSFESVAAARGRGADILVLDHHQTVDALPEANAIVNPNRRDDASGLGHLCAAGIVFMTLVATQRELRRRGRDAASLPDLMRLLDLVSLATVCDVVPLVGLNRAFLVRGLQTMGEAGNAGIAALARAARLHGAFDAYHLGFILGPRINAGGRIGEADLGSRLLALDDPIEAFSIAERLDGLNAERQAMERAMLARAEAEVEADLASKAPPAVILTASEHYHPGIVGLIAARLKERHRRPAVAVAVDGLGKGTGSARSIDGFDMGRAIRGAVEAGILEKGGGHAMAAGLTVRRDRLADLRAFLEERGGETVSALVSGEVLRIDGALSAAGLNADLVHTIEKAGPFGAGHPAPLFALASHRIGSSAAINGGHVRATLRAQDGSTVQAIAFRAAETPIGERLLKDRDRPIHVAGALSIDTWQGRREVRFRIVDVANA</sequence>
<keyword evidence="2" id="KW-1185">Reference proteome</keyword>